<keyword evidence="2" id="KW-1185">Reference proteome</keyword>
<evidence type="ECO:0000313" key="2">
    <source>
        <dbReference type="Proteomes" id="UP001165960"/>
    </source>
</evidence>
<accession>A0ACC2SY52</accession>
<proteinExistence type="predicted"/>
<organism evidence="1 2">
    <name type="scientific">Entomophthora muscae</name>
    <dbReference type="NCBI Taxonomy" id="34485"/>
    <lineage>
        <taxon>Eukaryota</taxon>
        <taxon>Fungi</taxon>
        <taxon>Fungi incertae sedis</taxon>
        <taxon>Zoopagomycota</taxon>
        <taxon>Entomophthoromycotina</taxon>
        <taxon>Entomophthoromycetes</taxon>
        <taxon>Entomophthorales</taxon>
        <taxon>Entomophthoraceae</taxon>
        <taxon>Entomophthora</taxon>
    </lineage>
</organism>
<name>A0ACC2SY52_9FUNG</name>
<comment type="caution">
    <text evidence="1">The sequence shown here is derived from an EMBL/GenBank/DDBJ whole genome shotgun (WGS) entry which is preliminary data.</text>
</comment>
<gene>
    <name evidence="1" type="ORF">DSO57_1000907</name>
</gene>
<reference evidence="1" key="1">
    <citation type="submission" date="2022-04" db="EMBL/GenBank/DDBJ databases">
        <title>Genome of the entomopathogenic fungus Entomophthora muscae.</title>
        <authorList>
            <person name="Elya C."/>
            <person name="Lovett B.R."/>
            <person name="Lee E."/>
            <person name="Macias A.M."/>
            <person name="Hajek A.E."/>
            <person name="De Bivort B.L."/>
            <person name="Kasson M.T."/>
            <person name="De Fine Licht H.H."/>
            <person name="Stajich J.E."/>
        </authorList>
    </citation>
    <scope>NUCLEOTIDE SEQUENCE</scope>
    <source>
        <strain evidence="1">Berkeley</strain>
    </source>
</reference>
<dbReference type="Proteomes" id="UP001165960">
    <property type="component" value="Unassembled WGS sequence"/>
</dbReference>
<protein>
    <submittedName>
        <fullName evidence="1">Uncharacterized protein</fullName>
    </submittedName>
</protein>
<evidence type="ECO:0000313" key="1">
    <source>
        <dbReference type="EMBL" id="KAJ9067328.1"/>
    </source>
</evidence>
<dbReference type="EMBL" id="QTSX02004262">
    <property type="protein sequence ID" value="KAJ9067328.1"/>
    <property type="molecule type" value="Genomic_DNA"/>
</dbReference>
<sequence length="594" mass="66516">MSIKESRTDVLIVGAGPAGLSLAIMLAQMKVNIRIIDKRIETSTYSRAFMIQSRTQEIFRQLGVLEAITQKGRTANIGFGAFYQGEHLYDVSLPLSSSSCPYYVGLEQSETELILIARLKELGVEIEKGIVLESFVFKKDQQVAESALVSSVEDKEKERISFIYVVGCDGGHSLTRNLAGISFSGEKVNIGLTLCDVVVKTNLKKIPSGKLFFDKKKSILMIWLNEDKWRIVLPLMEGESEPPEDNFFDIVSKMVAPQEVQPISISWFNTFWINERRAEKHFKDNIFLCGDAAHVHSPAGGQGMNTGIQDAYNLAWKLSLMVKEVGDSNALSQTFDEERKMVAQIVLKNSGNMLRNLLSSSTIFSLFLKKRAIPFFLSFPSTRQMAADSLSEVTFEYQESCLIRKTIPGWITNGSVTGVGLRMPQFELVQTSAPCEVTSTHHVFKGGHCFELALYVPVMFLEEGRVEKLRCTLALLQSSPTLLCHRDGLKHGDASHPLFSISIIINTKVFQPDQWCHASGNSDATIETRDYLKAYPTFLDQASAISSHYKLPHDSVSLLIVRPDLHVGTIMHPSPESIQKEIESYFNRFLNIDY</sequence>